<keyword evidence="2" id="KW-1185">Reference proteome</keyword>
<evidence type="ECO:0000313" key="1">
    <source>
        <dbReference type="EMBL" id="WLQ44798.1"/>
    </source>
</evidence>
<reference evidence="1 2" key="1">
    <citation type="submission" date="2023-03" db="EMBL/GenBank/DDBJ databases">
        <title>Isolation and description of six Streptomyces strains from soil environments, able to metabolize different microbial glucans.</title>
        <authorList>
            <person name="Widen T."/>
            <person name="Larsbrink J."/>
        </authorList>
    </citation>
    <scope>NUCLEOTIDE SEQUENCE [LARGE SCALE GENOMIC DNA]</scope>
    <source>
        <strain evidence="1 2">Mut2</strain>
    </source>
</reference>
<sequence>MSTLNWRTATHVVLNDTLIPDPNAGHNLLGQLRNVRVAVEGSFLHIDPRQPQDADTSAGEEFDVHIVPASAVNTITYRDAERRTGRLAGF</sequence>
<organism evidence="1 2">
    <name type="scientific">Streptomyces laculatispora</name>
    <dbReference type="NCBI Taxonomy" id="887464"/>
    <lineage>
        <taxon>Bacteria</taxon>
        <taxon>Bacillati</taxon>
        <taxon>Actinomycetota</taxon>
        <taxon>Actinomycetes</taxon>
        <taxon>Kitasatosporales</taxon>
        <taxon>Streptomycetaceae</taxon>
        <taxon>Streptomyces</taxon>
    </lineage>
</organism>
<evidence type="ECO:0000313" key="2">
    <source>
        <dbReference type="Proteomes" id="UP001229952"/>
    </source>
</evidence>
<protein>
    <submittedName>
        <fullName evidence="1">Uncharacterized protein</fullName>
    </submittedName>
</protein>
<accession>A0ABY9ID15</accession>
<dbReference type="EMBL" id="CP120992">
    <property type="protein sequence ID" value="WLQ44798.1"/>
    <property type="molecule type" value="Genomic_DNA"/>
</dbReference>
<proteinExistence type="predicted"/>
<gene>
    <name evidence="1" type="ORF">P8A22_35845</name>
</gene>
<name>A0ABY9ID15_9ACTN</name>
<dbReference type="RefSeq" id="WP_123467143.1">
    <property type="nucleotide sequence ID" value="NZ_CP120992.1"/>
</dbReference>
<dbReference type="Proteomes" id="UP001229952">
    <property type="component" value="Chromosome"/>
</dbReference>